<dbReference type="InterPro" id="IPR050118">
    <property type="entry name" value="Pur/Pyrimidine_PRTase"/>
</dbReference>
<evidence type="ECO:0000256" key="4">
    <source>
        <dbReference type="ARBA" id="ARBA00022679"/>
    </source>
</evidence>
<dbReference type="PANTHER" id="PTHR43864">
    <property type="entry name" value="HYPOXANTHINE/GUANINE PHOSPHORIBOSYLTRANSFERASE"/>
    <property type="match status" value="1"/>
</dbReference>
<evidence type="ECO:0000256" key="2">
    <source>
        <dbReference type="ARBA" id="ARBA00011971"/>
    </source>
</evidence>
<dbReference type="Pfam" id="PF00156">
    <property type="entry name" value="Pribosyltran"/>
    <property type="match status" value="1"/>
</dbReference>
<dbReference type="GO" id="GO:0019856">
    <property type="term" value="P:pyrimidine nucleobase biosynthetic process"/>
    <property type="evidence" value="ECO:0007669"/>
    <property type="project" value="InterPro"/>
</dbReference>
<reference evidence="8" key="1">
    <citation type="submission" date="2018-05" db="EMBL/GenBank/DDBJ databases">
        <authorList>
            <person name="Lanie J.A."/>
            <person name="Ng W.-L."/>
            <person name="Kazmierczak K.M."/>
            <person name="Andrzejewski T.M."/>
            <person name="Davidsen T.M."/>
            <person name="Wayne K.J."/>
            <person name="Tettelin H."/>
            <person name="Glass J.I."/>
            <person name="Rusch D."/>
            <person name="Podicherti R."/>
            <person name="Tsui H.-C.T."/>
            <person name="Winkler M.E."/>
        </authorList>
    </citation>
    <scope>NUCLEOTIDE SEQUENCE</scope>
</reference>
<feature type="domain" description="Phosphoribosyltransferase" evidence="7">
    <location>
        <begin position="32"/>
        <end position="149"/>
    </location>
</feature>
<dbReference type="InterPro" id="IPR029057">
    <property type="entry name" value="PRTase-like"/>
</dbReference>
<dbReference type="EC" id="2.4.2.10" evidence="2"/>
<dbReference type="UniPathway" id="UPA00070">
    <property type="reaction ID" value="UER00119"/>
</dbReference>
<gene>
    <name evidence="8" type="ORF">METZ01_LOCUS15380</name>
</gene>
<dbReference type="GO" id="GO:0006166">
    <property type="term" value="P:purine ribonucleoside salvage"/>
    <property type="evidence" value="ECO:0007669"/>
    <property type="project" value="UniProtKB-KW"/>
</dbReference>
<evidence type="ECO:0000256" key="6">
    <source>
        <dbReference type="ARBA" id="ARBA00022975"/>
    </source>
</evidence>
<name>A0A381P6H8_9ZZZZ</name>
<dbReference type="PANTHER" id="PTHR43864:SF1">
    <property type="entry name" value="XANTHINE PHOSPHORIBOSYLTRANSFERASE"/>
    <property type="match status" value="1"/>
</dbReference>
<dbReference type="InterPro" id="IPR006273">
    <property type="entry name" value="Orotate_PRibTrfase_bac"/>
</dbReference>
<dbReference type="EMBL" id="UINC01000876">
    <property type="protein sequence ID" value="SUZ62526.1"/>
    <property type="molecule type" value="Genomic_DNA"/>
</dbReference>
<keyword evidence="3" id="KW-0328">Glycosyltransferase</keyword>
<evidence type="ECO:0000259" key="7">
    <source>
        <dbReference type="Pfam" id="PF00156"/>
    </source>
</evidence>
<dbReference type="GO" id="GO:0044205">
    <property type="term" value="P:'de novo' UMP biosynthetic process"/>
    <property type="evidence" value="ECO:0007669"/>
    <property type="project" value="UniProtKB-UniPathway"/>
</dbReference>
<proteinExistence type="inferred from homology"/>
<evidence type="ECO:0000256" key="1">
    <source>
        <dbReference type="ARBA" id="ARBA00004889"/>
    </source>
</evidence>
<evidence type="ECO:0000256" key="3">
    <source>
        <dbReference type="ARBA" id="ARBA00022676"/>
    </source>
</evidence>
<evidence type="ECO:0000256" key="5">
    <source>
        <dbReference type="ARBA" id="ARBA00022726"/>
    </source>
</evidence>
<dbReference type="AlphaFoldDB" id="A0A381P6H8"/>
<dbReference type="Gene3D" id="3.40.50.2020">
    <property type="match status" value="1"/>
</dbReference>
<dbReference type="HAMAP" id="MF_01208">
    <property type="entry name" value="PyrE"/>
    <property type="match status" value="1"/>
</dbReference>
<comment type="pathway">
    <text evidence="1">Pyrimidine metabolism; UMP biosynthesis via de novo pathway; UMP from orotate: step 1/2.</text>
</comment>
<organism evidence="8">
    <name type="scientific">marine metagenome</name>
    <dbReference type="NCBI Taxonomy" id="408172"/>
    <lineage>
        <taxon>unclassified sequences</taxon>
        <taxon>metagenomes</taxon>
        <taxon>ecological metagenomes</taxon>
    </lineage>
</organism>
<protein>
    <recommendedName>
        <fullName evidence="2">orotate phosphoribosyltransferase</fullName>
        <ecNumber evidence="2">2.4.2.10</ecNumber>
    </recommendedName>
</protein>
<dbReference type="InterPro" id="IPR023031">
    <property type="entry name" value="OPRT"/>
</dbReference>
<accession>A0A381P6H8</accession>
<dbReference type="CDD" id="cd06223">
    <property type="entry name" value="PRTases_typeI"/>
    <property type="match status" value="1"/>
</dbReference>
<keyword evidence="6" id="KW-0665">Pyrimidine biosynthesis</keyword>
<dbReference type="SUPFAM" id="SSF53271">
    <property type="entry name" value="PRTase-like"/>
    <property type="match status" value="1"/>
</dbReference>
<evidence type="ECO:0000313" key="8">
    <source>
        <dbReference type="EMBL" id="SUZ62526.1"/>
    </source>
</evidence>
<keyword evidence="5" id="KW-0660">Purine salvage</keyword>
<sequence length="177" mass="19688">MIYGHFILSSGLRSDAYFQCAKVLQYPEYLTMFGEILSNHFKSYSVDKVISPALGGIVLGTEVGRQLGVKTIFCERIDQNMKLRRGFTIKEGEKILIIEDVLSTGGSLKEVMKLVNHHRGIVCGIGVIVDRSSSKIDLHEEFFSVTKQVANIFSPEDIPDSLRNIPPTKPGSKNIDV</sequence>
<dbReference type="InterPro" id="IPR000836">
    <property type="entry name" value="PRTase_dom"/>
</dbReference>
<keyword evidence="4" id="KW-0808">Transferase</keyword>
<dbReference type="GO" id="GO:0004588">
    <property type="term" value="F:orotate phosphoribosyltransferase activity"/>
    <property type="evidence" value="ECO:0007669"/>
    <property type="project" value="UniProtKB-EC"/>
</dbReference>
<dbReference type="NCBIfam" id="TIGR01367">
    <property type="entry name" value="pyrE_Therm"/>
    <property type="match status" value="1"/>
</dbReference>